<dbReference type="InterPro" id="IPR047650">
    <property type="entry name" value="Transpos_IS110"/>
</dbReference>
<protein>
    <recommendedName>
        <fullName evidence="1">Transposase IS116/IS110/IS902 C-terminal domain-containing protein</fullName>
    </recommendedName>
</protein>
<comment type="caution">
    <text evidence="2">The sequence shown here is derived from an EMBL/GenBank/DDBJ whole genome shotgun (WGS) entry which is preliminary data.</text>
</comment>
<accession>A0A917C0V0</accession>
<reference evidence="2" key="2">
    <citation type="submission" date="2020-09" db="EMBL/GenBank/DDBJ databases">
        <authorList>
            <person name="Sun Q."/>
            <person name="Zhou Y."/>
        </authorList>
    </citation>
    <scope>NUCLEOTIDE SEQUENCE</scope>
    <source>
        <strain evidence="2">CGMCC 1.15254</strain>
    </source>
</reference>
<dbReference type="PANTHER" id="PTHR33055">
    <property type="entry name" value="TRANSPOSASE FOR INSERTION SEQUENCE ELEMENT IS1111A"/>
    <property type="match status" value="1"/>
</dbReference>
<dbReference type="RefSeq" id="WP_188664656.1">
    <property type="nucleotide sequence ID" value="NZ_BMHV01000014.1"/>
</dbReference>
<dbReference type="GO" id="GO:0006313">
    <property type="term" value="P:DNA transposition"/>
    <property type="evidence" value="ECO:0007669"/>
    <property type="project" value="InterPro"/>
</dbReference>
<proteinExistence type="predicted"/>
<evidence type="ECO:0000259" key="1">
    <source>
        <dbReference type="Pfam" id="PF02371"/>
    </source>
</evidence>
<dbReference type="InterPro" id="IPR003346">
    <property type="entry name" value="Transposase_20"/>
</dbReference>
<dbReference type="GO" id="GO:0003677">
    <property type="term" value="F:DNA binding"/>
    <property type="evidence" value="ECO:0007669"/>
    <property type="project" value="InterPro"/>
</dbReference>
<reference evidence="2" key="1">
    <citation type="journal article" date="2014" name="Int. J. Syst. Evol. Microbiol.">
        <title>Complete genome sequence of Corynebacterium casei LMG S-19264T (=DSM 44701T), isolated from a smear-ripened cheese.</title>
        <authorList>
            <consortium name="US DOE Joint Genome Institute (JGI-PGF)"/>
            <person name="Walter F."/>
            <person name="Albersmeier A."/>
            <person name="Kalinowski J."/>
            <person name="Ruckert C."/>
        </authorList>
    </citation>
    <scope>NUCLEOTIDE SEQUENCE</scope>
    <source>
        <strain evidence="2">CGMCC 1.15254</strain>
    </source>
</reference>
<evidence type="ECO:0000313" key="3">
    <source>
        <dbReference type="Proteomes" id="UP000632498"/>
    </source>
</evidence>
<organism evidence="2 3">
    <name type="scientific">Terasakiella brassicae</name>
    <dbReference type="NCBI Taxonomy" id="1634917"/>
    <lineage>
        <taxon>Bacteria</taxon>
        <taxon>Pseudomonadati</taxon>
        <taxon>Pseudomonadota</taxon>
        <taxon>Alphaproteobacteria</taxon>
        <taxon>Rhodospirillales</taxon>
        <taxon>Terasakiellaceae</taxon>
        <taxon>Terasakiella</taxon>
    </lineage>
</organism>
<dbReference type="GO" id="GO:0004803">
    <property type="term" value="F:transposase activity"/>
    <property type="evidence" value="ECO:0007669"/>
    <property type="project" value="InterPro"/>
</dbReference>
<feature type="domain" description="Transposase IS116/IS110/IS902 C-terminal" evidence="1">
    <location>
        <begin position="168"/>
        <end position="251"/>
    </location>
</feature>
<keyword evidence="3" id="KW-1185">Reference proteome</keyword>
<gene>
    <name evidence="2" type="ORF">GCM10011332_20890</name>
</gene>
<dbReference type="EMBL" id="BMHV01000014">
    <property type="protein sequence ID" value="GGF66589.1"/>
    <property type="molecule type" value="Genomic_DNA"/>
</dbReference>
<dbReference type="NCBIfam" id="NF033542">
    <property type="entry name" value="transpos_IS110"/>
    <property type="match status" value="1"/>
</dbReference>
<dbReference type="Pfam" id="PF02371">
    <property type="entry name" value="Transposase_20"/>
    <property type="match status" value="1"/>
</dbReference>
<dbReference type="AlphaFoldDB" id="A0A917C0V0"/>
<dbReference type="Proteomes" id="UP000632498">
    <property type="component" value="Unassembled WGS sequence"/>
</dbReference>
<dbReference type="PANTHER" id="PTHR33055:SF13">
    <property type="entry name" value="TRANSPOSASE"/>
    <property type="match status" value="1"/>
</dbReference>
<sequence>MAYIGVDLHTNFFTICRLETDGSEQFETFQLCANDLERFCLRLSADDELAIEATGNSAYFRDEVISCVGRIVVVNPGLTQTRDLLVKQRTRLLNKIHALFNRHGIKIKKEKFTSKRSLERINMDVFSKVERIEITLVRDQALSLTQAIKDADVEIERFAASLDGFEGLLIIKGIGSRTAAIFLSAIGNVNDFEDENKLAAYFCIVPRVSQSNETDHRGRITKRGNKLVRTALVQCSLIAIRYSGYLNSYYHRIKGRRGSGKAIIATARKLLKIIYDTLKNGWIFKDFTTFTLAENKVPAGQTS</sequence>
<name>A0A917C0V0_9PROT</name>
<evidence type="ECO:0000313" key="2">
    <source>
        <dbReference type="EMBL" id="GGF66589.1"/>
    </source>
</evidence>